<dbReference type="Proteomes" id="UP000684084">
    <property type="component" value="Unassembled WGS sequence"/>
</dbReference>
<feature type="compositionally biased region" description="Polar residues" evidence="1">
    <location>
        <begin position="9"/>
        <end position="25"/>
    </location>
</feature>
<dbReference type="AlphaFoldDB" id="A0A915Z748"/>
<evidence type="ECO:0000313" key="3">
    <source>
        <dbReference type="Proteomes" id="UP000684084"/>
    </source>
</evidence>
<dbReference type="VEuPathDB" id="FungiDB:RhiirFUN_010474"/>
<dbReference type="EMBL" id="CAGKOT010000018">
    <property type="protein sequence ID" value="CAB5363591.1"/>
    <property type="molecule type" value="Genomic_DNA"/>
</dbReference>
<comment type="caution">
    <text evidence="2">The sequence shown here is derived from an EMBL/GenBank/DDBJ whole genome shotgun (WGS) entry which is preliminary data.</text>
</comment>
<protein>
    <submittedName>
        <fullName evidence="2">Uncharacterized protein</fullName>
    </submittedName>
</protein>
<feature type="region of interest" description="Disordered" evidence="1">
    <location>
        <begin position="1"/>
        <end position="45"/>
    </location>
</feature>
<evidence type="ECO:0000313" key="2">
    <source>
        <dbReference type="EMBL" id="CAB5363591.1"/>
    </source>
</evidence>
<dbReference type="OrthoDB" id="2379551at2759"/>
<evidence type="ECO:0000256" key="1">
    <source>
        <dbReference type="SAM" id="MobiDB-lite"/>
    </source>
</evidence>
<organism evidence="2 3">
    <name type="scientific">Rhizophagus irregularis</name>
    <dbReference type="NCBI Taxonomy" id="588596"/>
    <lineage>
        <taxon>Eukaryota</taxon>
        <taxon>Fungi</taxon>
        <taxon>Fungi incertae sedis</taxon>
        <taxon>Mucoromycota</taxon>
        <taxon>Glomeromycotina</taxon>
        <taxon>Glomeromycetes</taxon>
        <taxon>Glomerales</taxon>
        <taxon>Glomeraceae</taxon>
        <taxon>Rhizophagus</taxon>
    </lineage>
</organism>
<proteinExistence type="predicted"/>
<sequence>MIPDDDNSDGSLTDRSLTESDANESLTEDDDEASEVSEDDDRSLSEDEVLIKQFTAPDFDDYDYESDLRNLDININFNDSWILLWIFKYQARFRLPDVAIDKLIKFFKIVLSDADKRRFEKFLTLFYLAKKLLKIWLRLFLLRMPVKTTHQTLDNKINGRGKIGWTSASSSEYSCCSSSKLRKRKSLCQWKEFITHYNELNGIFQGFIDEKQLNLLQQQTINKENIGHNYQGDNESTIICSNPVTSRWCGRPSN</sequence>
<accession>A0A915Z748</accession>
<gene>
    <name evidence="2" type="ORF">CHRIB12_LOCUS9601</name>
</gene>
<reference evidence="2" key="1">
    <citation type="submission" date="2020-05" db="EMBL/GenBank/DDBJ databases">
        <authorList>
            <person name="Rincon C."/>
            <person name="Sanders R I."/>
            <person name="Robbins C."/>
            <person name="Chaturvedi A."/>
        </authorList>
    </citation>
    <scope>NUCLEOTIDE SEQUENCE</scope>
    <source>
        <strain evidence="2">CHB12</strain>
    </source>
</reference>
<name>A0A915Z748_9GLOM</name>
<feature type="compositionally biased region" description="Acidic residues" evidence="1">
    <location>
        <begin position="26"/>
        <end position="41"/>
    </location>
</feature>